<dbReference type="Proteomes" id="UP000812966">
    <property type="component" value="Unassembled WGS sequence"/>
</dbReference>
<dbReference type="GO" id="GO:0070628">
    <property type="term" value="F:proteasome binding"/>
    <property type="evidence" value="ECO:0007669"/>
    <property type="project" value="InterPro"/>
</dbReference>
<gene>
    <name evidence="14" type="ORF">FFLO_00417</name>
</gene>
<evidence type="ECO:0008006" key="16">
    <source>
        <dbReference type="Google" id="ProtNLM"/>
    </source>
</evidence>
<feature type="region of interest" description="Disordered" evidence="11">
    <location>
        <begin position="50"/>
        <end position="84"/>
    </location>
</feature>
<dbReference type="Pfam" id="PF08577">
    <property type="entry name" value="PI31_Prot_C"/>
    <property type="match status" value="1"/>
</dbReference>
<dbReference type="InterPro" id="IPR013886">
    <property type="entry name" value="PI31_Prot_C"/>
</dbReference>
<keyword evidence="4" id="KW-0488">Methylation</keyword>
<protein>
    <recommendedName>
        <fullName evidence="16">Proteasome inhibitor PI31 subunit</fullName>
    </recommendedName>
</protein>
<feature type="compositionally biased region" description="Acidic residues" evidence="11">
    <location>
        <begin position="65"/>
        <end position="84"/>
    </location>
</feature>
<feature type="compositionally biased region" description="Polar residues" evidence="11">
    <location>
        <begin position="241"/>
        <end position="252"/>
    </location>
</feature>
<dbReference type="InterPro" id="IPR021625">
    <property type="entry name" value="PI31_Prot_N"/>
</dbReference>
<keyword evidence="8" id="KW-0647">Proteasome</keyword>
<dbReference type="GO" id="GO:0000502">
    <property type="term" value="C:proteasome complex"/>
    <property type="evidence" value="ECO:0007669"/>
    <property type="project" value="UniProtKB-KW"/>
</dbReference>
<feature type="compositionally biased region" description="Gly residues" evidence="11">
    <location>
        <begin position="404"/>
        <end position="456"/>
    </location>
</feature>
<evidence type="ECO:0000256" key="11">
    <source>
        <dbReference type="SAM" id="MobiDB-lite"/>
    </source>
</evidence>
<feature type="compositionally biased region" description="Gly residues" evidence="11">
    <location>
        <begin position="296"/>
        <end position="313"/>
    </location>
</feature>
<dbReference type="GO" id="GO:0043161">
    <property type="term" value="P:proteasome-mediated ubiquitin-dependent protein catabolic process"/>
    <property type="evidence" value="ECO:0007669"/>
    <property type="project" value="InterPro"/>
</dbReference>
<feature type="domain" description="PI31 proteasome regulator N-terminal" evidence="13">
    <location>
        <begin position="26"/>
        <end position="230"/>
    </location>
</feature>
<organism evidence="14 15">
    <name type="scientific">Filobasidium floriforme</name>
    <dbReference type="NCBI Taxonomy" id="5210"/>
    <lineage>
        <taxon>Eukaryota</taxon>
        <taxon>Fungi</taxon>
        <taxon>Dikarya</taxon>
        <taxon>Basidiomycota</taxon>
        <taxon>Agaricomycotina</taxon>
        <taxon>Tremellomycetes</taxon>
        <taxon>Filobasidiales</taxon>
        <taxon>Filobasidiaceae</taxon>
        <taxon>Filobasidium</taxon>
    </lineage>
</organism>
<evidence type="ECO:0000256" key="8">
    <source>
        <dbReference type="ARBA" id="ARBA00022942"/>
    </source>
</evidence>
<name>A0A8K0NVN2_9TREE</name>
<proteinExistence type="inferred from homology"/>
<keyword evidence="9" id="KW-0007">Acetylation</keyword>
<dbReference type="EMBL" id="JABELV010000005">
    <property type="protein sequence ID" value="KAG7575253.1"/>
    <property type="molecule type" value="Genomic_DNA"/>
</dbReference>
<dbReference type="PANTHER" id="PTHR13266:SF1">
    <property type="entry name" value="PROTEASOME INHIBITOR PI31 SUBUNIT"/>
    <property type="match status" value="1"/>
</dbReference>
<evidence type="ECO:0000256" key="6">
    <source>
        <dbReference type="ARBA" id="ARBA00022553"/>
    </source>
</evidence>
<reference evidence="14" key="1">
    <citation type="submission" date="2020-04" db="EMBL/GenBank/DDBJ databases">
        <title>Analysis of mating type loci in Filobasidium floriforme.</title>
        <authorList>
            <person name="Nowrousian M."/>
        </authorList>
    </citation>
    <scope>NUCLEOTIDE SEQUENCE</scope>
    <source>
        <strain evidence="14">CBS 6242</strain>
    </source>
</reference>
<feature type="compositionally biased region" description="Basic and acidic residues" evidence="11">
    <location>
        <begin position="268"/>
        <end position="287"/>
    </location>
</feature>
<evidence type="ECO:0000313" key="14">
    <source>
        <dbReference type="EMBL" id="KAG7575253.1"/>
    </source>
</evidence>
<accession>A0A8K0NVN2</accession>
<dbReference type="OrthoDB" id="68090at2759"/>
<keyword evidence="15" id="KW-1185">Reference proteome</keyword>
<evidence type="ECO:0000256" key="4">
    <source>
        <dbReference type="ARBA" id="ARBA00022481"/>
    </source>
</evidence>
<dbReference type="Gene3D" id="3.40.1000.30">
    <property type="match status" value="1"/>
</dbReference>
<evidence type="ECO:0000256" key="1">
    <source>
        <dbReference type="ARBA" id="ARBA00004240"/>
    </source>
</evidence>
<keyword evidence="5" id="KW-0963">Cytoplasm</keyword>
<evidence type="ECO:0000256" key="2">
    <source>
        <dbReference type="ARBA" id="ARBA00004496"/>
    </source>
</evidence>
<dbReference type="InterPro" id="IPR045128">
    <property type="entry name" value="PI31-like"/>
</dbReference>
<evidence type="ECO:0000259" key="13">
    <source>
        <dbReference type="Pfam" id="PF11566"/>
    </source>
</evidence>
<evidence type="ECO:0000256" key="7">
    <source>
        <dbReference type="ARBA" id="ARBA00022824"/>
    </source>
</evidence>
<keyword evidence="7" id="KW-0256">Endoplasmic reticulum</keyword>
<dbReference type="AlphaFoldDB" id="A0A8K0NVN2"/>
<comment type="caution">
    <text evidence="14">The sequence shown here is derived from an EMBL/GenBank/DDBJ whole genome shotgun (WGS) entry which is preliminary data.</text>
</comment>
<evidence type="ECO:0000259" key="12">
    <source>
        <dbReference type="Pfam" id="PF08577"/>
    </source>
</evidence>
<evidence type="ECO:0000256" key="5">
    <source>
        <dbReference type="ARBA" id="ARBA00022490"/>
    </source>
</evidence>
<comment type="function">
    <text evidence="10">Plays an important role in control of proteasome function. Inhibits the hydrolysis of protein and peptide substrates by the 20S proteasome. Also inhibits the activation of the proteasome by the proteasome regulatory proteins PA700 and PA28.</text>
</comment>
<dbReference type="PANTHER" id="PTHR13266">
    <property type="entry name" value="PROTEASOME INHIBITOR"/>
    <property type="match status" value="1"/>
</dbReference>
<evidence type="ECO:0000256" key="9">
    <source>
        <dbReference type="ARBA" id="ARBA00022990"/>
    </source>
</evidence>
<evidence type="ECO:0000256" key="3">
    <source>
        <dbReference type="ARBA" id="ARBA00006405"/>
    </source>
</evidence>
<dbReference type="Pfam" id="PF11566">
    <property type="entry name" value="PI31_Prot_N"/>
    <property type="match status" value="1"/>
</dbReference>
<comment type="similarity">
    <text evidence="3">Belongs to the proteasome inhibitor PI31 family.</text>
</comment>
<keyword evidence="6" id="KW-0597">Phosphoprotein</keyword>
<feature type="compositionally biased region" description="Gly residues" evidence="11">
    <location>
        <begin position="368"/>
        <end position="381"/>
    </location>
</feature>
<feature type="domain" description="PI31 proteasome regulator C-terminal" evidence="12">
    <location>
        <begin position="281"/>
        <end position="354"/>
    </location>
</feature>
<sequence length="456" mass="47386">MSDPTSTSTLQQLVPYLLPERGQPGSTLTAPTDLAAVLVHAIHTSLEFRLVRPATPSGSRNQSADTEEQDEDEGQQQLGEDTEDTISETETAVNDDQALQGQSSSSSLDTRFVRLATEARLPSGWNDRGEDSYTFTYKHEQSGLNFLVRVGRMGGRVNVSGMAEDGEPRQISTILSELIVPDFLPWPRSDDPSSPTNQGVQSGFVSDNKLKEFVDKYKKEVIAKLIPGLRIAGYTEPDDNGGQTNPTSTPRANPNPYNNPRPDPGYGNRDRMRDDPYNPSVGHRDLDPLAAFQPPGMGGRLGPFGPGSGLGGDGGGMLVDFDHPMFRGRRDDGREQGPGGMINPPGARWDPVGPGFPGGPRGGGVMGGLGGDYGGVRGGRTPGEPDFDELSPPGEDGPDLRQPGGRGGLGGPRGGPGFGGGGFGGGMGGGFGGGMGGGFGGRGGGGGGFGGGGMFM</sequence>
<feature type="region of interest" description="Disordered" evidence="11">
    <location>
        <begin position="368"/>
        <end position="456"/>
    </location>
</feature>
<evidence type="ECO:0000313" key="15">
    <source>
        <dbReference type="Proteomes" id="UP000812966"/>
    </source>
</evidence>
<comment type="subcellular location">
    <subcellularLocation>
        <location evidence="2">Cytoplasm</location>
    </subcellularLocation>
    <subcellularLocation>
        <location evidence="1">Endoplasmic reticulum</location>
    </subcellularLocation>
</comment>
<evidence type="ECO:0000256" key="10">
    <source>
        <dbReference type="ARBA" id="ARBA00024805"/>
    </source>
</evidence>
<dbReference type="GO" id="GO:0005783">
    <property type="term" value="C:endoplasmic reticulum"/>
    <property type="evidence" value="ECO:0007669"/>
    <property type="project" value="UniProtKB-SubCell"/>
</dbReference>
<feature type="region of interest" description="Disordered" evidence="11">
    <location>
        <begin position="232"/>
        <end position="313"/>
    </location>
</feature>
<dbReference type="GO" id="GO:0004866">
    <property type="term" value="F:endopeptidase inhibitor activity"/>
    <property type="evidence" value="ECO:0007669"/>
    <property type="project" value="InterPro"/>
</dbReference>